<dbReference type="EC" id="2.7.13.3" evidence="2"/>
<dbReference type="SUPFAM" id="SSF47384">
    <property type="entry name" value="Homodimeric domain of signal transducing histidine kinase"/>
    <property type="match status" value="1"/>
</dbReference>
<dbReference type="InterPro" id="IPR003594">
    <property type="entry name" value="HATPase_dom"/>
</dbReference>
<evidence type="ECO:0000256" key="4">
    <source>
        <dbReference type="ARBA" id="ARBA00022777"/>
    </source>
</evidence>
<dbReference type="Gene3D" id="3.30.450.40">
    <property type="match status" value="2"/>
</dbReference>
<dbReference type="GO" id="GO:0000155">
    <property type="term" value="F:phosphorelay sensor kinase activity"/>
    <property type="evidence" value="ECO:0007669"/>
    <property type="project" value="InterPro"/>
</dbReference>
<evidence type="ECO:0000313" key="9">
    <source>
        <dbReference type="Proteomes" id="UP000757435"/>
    </source>
</evidence>
<dbReference type="Gene3D" id="3.30.565.10">
    <property type="entry name" value="Histidine kinase-like ATPase, C-terminal domain"/>
    <property type="match status" value="1"/>
</dbReference>
<dbReference type="PROSITE" id="PS50109">
    <property type="entry name" value="HIS_KIN"/>
    <property type="match status" value="1"/>
</dbReference>
<evidence type="ECO:0000259" key="7">
    <source>
        <dbReference type="PROSITE" id="PS50109"/>
    </source>
</evidence>
<feature type="compositionally biased region" description="Polar residues" evidence="6">
    <location>
        <begin position="38"/>
        <end position="47"/>
    </location>
</feature>
<dbReference type="InterPro" id="IPR003018">
    <property type="entry name" value="GAF"/>
</dbReference>
<name>A0A951Q958_9CYAN</name>
<feature type="region of interest" description="Disordered" evidence="6">
    <location>
        <begin position="1"/>
        <end position="47"/>
    </location>
</feature>
<dbReference type="InterPro" id="IPR003661">
    <property type="entry name" value="HisK_dim/P_dom"/>
</dbReference>
<evidence type="ECO:0000256" key="1">
    <source>
        <dbReference type="ARBA" id="ARBA00000085"/>
    </source>
</evidence>
<dbReference type="Pfam" id="PF13492">
    <property type="entry name" value="GAF_3"/>
    <property type="match status" value="1"/>
</dbReference>
<comment type="catalytic activity">
    <reaction evidence="1">
        <text>ATP + protein L-histidine = ADP + protein N-phospho-L-histidine.</text>
        <dbReference type="EC" id="2.7.13.3"/>
    </reaction>
</comment>
<evidence type="ECO:0000256" key="6">
    <source>
        <dbReference type="SAM" id="MobiDB-lite"/>
    </source>
</evidence>
<dbReference type="InterPro" id="IPR004358">
    <property type="entry name" value="Sig_transdc_His_kin-like_C"/>
</dbReference>
<dbReference type="SUPFAM" id="SSF55874">
    <property type="entry name" value="ATPase domain of HSP90 chaperone/DNA topoisomerase II/histidine kinase"/>
    <property type="match status" value="1"/>
</dbReference>
<dbReference type="InterPro" id="IPR036097">
    <property type="entry name" value="HisK_dim/P_sf"/>
</dbReference>
<organism evidence="8 9">
    <name type="scientific">Drouetiella hepatica Uher 2000/2452</name>
    <dbReference type="NCBI Taxonomy" id="904376"/>
    <lineage>
        <taxon>Bacteria</taxon>
        <taxon>Bacillati</taxon>
        <taxon>Cyanobacteriota</taxon>
        <taxon>Cyanophyceae</taxon>
        <taxon>Oculatellales</taxon>
        <taxon>Oculatellaceae</taxon>
        <taxon>Drouetiella</taxon>
    </lineage>
</organism>
<reference evidence="8" key="2">
    <citation type="journal article" date="2022" name="Microbiol. Resour. Announc.">
        <title>Metagenome Sequencing to Explore Phylogenomics of Terrestrial Cyanobacteria.</title>
        <authorList>
            <person name="Ward R.D."/>
            <person name="Stajich J.E."/>
            <person name="Johansen J.R."/>
            <person name="Huntemann M."/>
            <person name="Clum A."/>
            <person name="Foster B."/>
            <person name="Foster B."/>
            <person name="Roux S."/>
            <person name="Palaniappan K."/>
            <person name="Varghese N."/>
            <person name="Mukherjee S."/>
            <person name="Reddy T.B.K."/>
            <person name="Daum C."/>
            <person name="Copeland A."/>
            <person name="Chen I.A."/>
            <person name="Ivanova N.N."/>
            <person name="Kyrpides N.C."/>
            <person name="Shapiro N."/>
            <person name="Eloe-Fadrosh E.A."/>
            <person name="Pietrasiak N."/>
        </authorList>
    </citation>
    <scope>NUCLEOTIDE SEQUENCE</scope>
    <source>
        <strain evidence="8">UHER 2000/2452</strain>
    </source>
</reference>
<dbReference type="InterPro" id="IPR036890">
    <property type="entry name" value="HATPase_C_sf"/>
</dbReference>
<dbReference type="InterPro" id="IPR005467">
    <property type="entry name" value="His_kinase_dom"/>
</dbReference>
<dbReference type="InterPro" id="IPR029016">
    <property type="entry name" value="GAF-like_dom_sf"/>
</dbReference>
<dbReference type="EMBL" id="JAHHHD010000006">
    <property type="protein sequence ID" value="MBW4658532.1"/>
    <property type="molecule type" value="Genomic_DNA"/>
</dbReference>
<sequence length="689" mass="75823">MSREMEANHLVQARPSGSKPVGSGTRGSIGGTSPLGYSPNSRPFSLETSPMQQKVAQIRPNLEQHLTQAISTSKSSQAALVSLSETIGKTFHAEGCVILPQPSSSTTFPYWLASGFRDGQLRDHLLDLLAHLVNETDWIDQEFLAIANLQAIAPGYDLQPDLRSKSILIVSTQFQGQVNGVIALVQSQPYVWTEADVAMIQSVAPQVAIAISQAHLEHQLQQQVNYQALIDQLTNAIRNEWDLEEIFRLAVEGTASALEANRGMLLLFKYADPLHKSRKLEGVPKTKANVSAEWSRLENANTATPLNSPFWASDCYICQQVLTSKLNPVIIPAGETLEAGNAGIPDTGQAIAPIFNLQPSDALLLVPLENQGTVLGCLVLQQARPRQWSAQELSFVKLAAAQISTAIIQTLTLKQIQSVVQERTSQLQRSLEVQARLYEKSRQQVEQLRRLNAEREEFLSTISHELRTPLTSMTLAIRMLREANLPADRQSKYLDILEQQCAQETNLINDLLALRKLEANPTHSSLQKVDIRYLIQGAAQSVEASWSDRNLNLSLNLPEDAVTIYTDPDSLNRILLELLSNARKYSEPGSTVELNLAYDSRSRQAVLSLCNRGDGILPEVLPHIFDKFRRGDGVTQRAIQGTGLGLALVKGLVEHLNGTIAVTSQPQTVGSLWETCFTLTLPQSPEGIV</sequence>
<dbReference type="CDD" id="cd00082">
    <property type="entry name" value="HisKA"/>
    <property type="match status" value="1"/>
</dbReference>
<dbReference type="AlphaFoldDB" id="A0A951Q958"/>
<keyword evidence="3" id="KW-0597">Phosphoprotein</keyword>
<evidence type="ECO:0000256" key="3">
    <source>
        <dbReference type="ARBA" id="ARBA00022553"/>
    </source>
</evidence>
<comment type="caution">
    <text evidence="8">The sequence shown here is derived from an EMBL/GenBank/DDBJ whole genome shotgun (WGS) entry which is preliminary data.</text>
</comment>
<gene>
    <name evidence="8" type="ORF">KME15_07645</name>
</gene>
<keyword evidence="4 8" id="KW-0808">Transferase</keyword>
<accession>A0A951Q958</accession>
<keyword evidence="5" id="KW-0902">Two-component regulatory system</keyword>
<dbReference type="Pfam" id="PF01590">
    <property type="entry name" value="GAF"/>
    <property type="match status" value="1"/>
</dbReference>
<dbReference type="SMART" id="SM00388">
    <property type="entry name" value="HisKA"/>
    <property type="match status" value="1"/>
</dbReference>
<dbReference type="Gene3D" id="1.10.287.130">
    <property type="match status" value="1"/>
</dbReference>
<dbReference type="SMART" id="SM00387">
    <property type="entry name" value="HATPase_c"/>
    <property type="match status" value="1"/>
</dbReference>
<evidence type="ECO:0000256" key="5">
    <source>
        <dbReference type="ARBA" id="ARBA00023012"/>
    </source>
</evidence>
<dbReference type="PRINTS" id="PR00344">
    <property type="entry name" value="BCTRLSENSOR"/>
</dbReference>
<dbReference type="Pfam" id="PF02518">
    <property type="entry name" value="HATPase_c"/>
    <property type="match status" value="1"/>
</dbReference>
<dbReference type="PANTHER" id="PTHR43547:SF2">
    <property type="entry name" value="HYBRID SIGNAL TRANSDUCTION HISTIDINE KINASE C"/>
    <property type="match status" value="1"/>
</dbReference>
<protein>
    <recommendedName>
        <fullName evidence="2">histidine kinase</fullName>
        <ecNumber evidence="2">2.7.13.3</ecNumber>
    </recommendedName>
</protein>
<evidence type="ECO:0000256" key="2">
    <source>
        <dbReference type="ARBA" id="ARBA00012438"/>
    </source>
</evidence>
<dbReference type="PANTHER" id="PTHR43547">
    <property type="entry name" value="TWO-COMPONENT HISTIDINE KINASE"/>
    <property type="match status" value="1"/>
</dbReference>
<dbReference type="Proteomes" id="UP000757435">
    <property type="component" value="Unassembled WGS sequence"/>
</dbReference>
<dbReference type="SUPFAM" id="SSF55781">
    <property type="entry name" value="GAF domain-like"/>
    <property type="match status" value="2"/>
</dbReference>
<feature type="domain" description="Histidine kinase" evidence="7">
    <location>
        <begin position="461"/>
        <end position="685"/>
    </location>
</feature>
<dbReference type="SMART" id="SM00065">
    <property type="entry name" value="GAF"/>
    <property type="match status" value="2"/>
</dbReference>
<reference evidence="8" key="1">
    <citation type="submission" date="2021-05" db="EMBL/GenBank/DDBJ databases">
        <authorList>
            <person name="Pietrasiak N."/>
            <person name="Ward R."/>
            <person name="Stajich J.E."/>
            <person name="Kurbessoian T."/>
        </authorList>
    </citation>
    <scope>NUCLEOTIDE SEQUENCE</scope>
    <source>
        <strain evidence="8">UHER 2000/2452</strain>
    </source>
</reference>
<evidence type="ECO:0000313" key="8">
    <source>
        <dbReference type="EMBL" id="MBW4658532.1"/>
    </source>
</evidence>
<keyword evidence="4 8" id="KW-0418">Kinase</keyword>
<dbReference type="Pfam" id="PF00512">
    <property type="entry name" value="HisKA"/>
    <property type="match status" value="1"/>
</dbReference>
<proteinExistence type="predicted"/>